<dbReference type="GO" id="GO:0005737">
    <property type="term" value="C:cytoplasm"/>
    <property type="evidence" value="ECO:0007669"/>
    <property type="project" value="TreeGrafter"/>
</dbReference>
<dbReference type="Gene3D" id="3.40.50.720">
    <property type="entry name" value="NAD(P)-binding Rossmann-like Domain"/>
    <property type="match status" value="1"/>
</dbReference>
<accession>A0A4Z0W9M8</accession>
<evidence type="ECO:0000313" key="3">
    <source>
        <dbReference type="Proteomes" id="UP000297475"/>
    </source>
</evidence>
<evidence type="ECO:0000313" key="2">
    <source>
        <dbReference type="EMBL" id="TGG92843.1"/>
    </source>
</evidence>
<dbReference type="Proteomes" id="UP000297475">
    <property type="component" value="Unassembled WGS sequence"/>
</dbReference>
<evidence type="ECO:0000259" key="1">
    <source>
        <dbReference type="Pfam" id="PF07993"/>
    </source>
</evidence>
<keyword evidence="3" id="KW-1185">Reference proteome</keyword>
<dbReference type="PANTHER" id="PTHR48079:SF6">
    <property type="entry name" value="NAD(P)-BINDING DOMAIN-CONTAINING PROTEIN-RELATED"/>
    <property type="match status" value="1"/>
</dbReference>
<protein>
    <submittedName>
        <fullName evidence="2">NAD-dependent epimerase/dehydratase family protein</fullName>
    </submittedName>
</protein>
<dbReference type="InterPro" id="IPR051783">
    <property type="entry name" value="NAD(P)-dependent_oxidoreduct"/>
</dbReference>
<dbReference type="EMBL" id="SRMF01000004">
    <property type="protein sequence ID" value="TGG92843.1"/>
    <property type="molecule type" value="Genomic_DNA"/>
</dbReference>
<reference evidence="2 3" key="1">
    <citation type="submission" date="2019-04" db="EMBL/GenBank/DDBJ databases">
        <title>Natronospirillum operosus gen. nov., sp. nov., a haloalkaliphilic satellite isolated from decaying biomass of laboratory culture of cyanobacterium Geitlerinema sp. and proposal of Natronospirillaceae fam. nov. and Saccharospirillaceae fam. nov.</title>
        <authorList>
            <person name="Kevbrin V."/>
            <person name="Boltyanskaya Y."/>
            <person name="Koziaeva V."/>
            <person name="Grouzdev D.S."/>
            <person name="Park M."/>
            <person name="Cho J."/>
        </authorList>
    </citation>
    <scope>NUCLEOTIDE SEQUENCE [LARGE SCALE GENOMIC DNA]</scope>
    <source>
        <strain evidence="2 3">G-116</strain>
    </source>
</reference>
<dbReference type="InterPro" id="IPR036291">
    <property type="entry name" value="NAD(P)-bd_dom_sf"/>
</dbReference>
<feature type="domain" description="Thioester reductase (TE)" evidence="1">
    <location>
        <begin position="5"/>
        <end position="234"/>
    </location>
</feature>
<name>A0A4Z0W9M8_9GAMM</name>
<dbReference type="SUPFAM" id="SSF51735">
    <property type="entry name" value="NAD(P)-binding Rossmann-fold domains"/>
    <property type="match status" value="1"/>
</dbReference>
<dbReference type="GO" id="GO:0004029">
    <property type="term" value="F:aldehyde dehydrogenase (NAD+) activity"/>
    <property type="evidence" value="ECO:0007669"/>
    <property type="project" value="TreeGrafter"/>
</dbReference>
<dbReference type="RefSeq" id="WP_135483515.1">
    <property type="nucleotide sequence ID" value="NZ_SRMF01000004.1"/>
</dbReference>
<dbReference type="OrthoDB" id="9803010at2"/>
<comment type="caution">
    <text evidence="2">The sequence shown here is derived from an EMBL/GenBank/DDBJ whole genome shotgun (WGS) entry which is preliminary data.</text>
</comment>
<dbReference type="Pfam" id="PF07993">
    <property type="entry name" value="NAD_binding_4"/>
    <property type="match status" value="1"/>
</dbReference>
<proteinExistence type="predicted"/>
<gene>
    <name evidence="2" type="ORF">E4656_12000</name>
</gene>
<organism evidence="2 3">
    <name type="scientific">Natronospirillum operosum</name>
    <dbReference type="NCBI Taxonomy" id="2759953"/>
    <lineage>
        <taxon>Bacteria</taxon>
        <taxon>Pseudomonadati</taxon>
        <taxon>Pseudomonadota</taxon>
        <taxon>Gammaproteobacteria</taxon>
        <taxon>Oceanospirillales</taxon>
        <taxon>Natronospirillaceae</taxon>
        <taxon>Natronospirillum</taxon>
    </lineage>
</organism>
<dbReference type="PANTHER" id="PTHR48079">
    <property type="entry name" value="PROTEIN YEEZ"/>
    <property type="match status" value="1"/>
</dbReference>
<dbReference type="AlphaFoldDB" id="A0A4Z0W9M8"/>
<sequence>MALLITGATGFVGRHLCAQLTRGRQRVLAMLREPDRQLSELREHVNALGGRAHFIHALKGDLDQPDLGIVDELPEIGGIIHLGARFAWQLNQDAAKRTNVAGSLAVAELAHRHRVRLVFTSGFMLENQEHLRRLGISQDDPQHTDWDQVYRCTGAYEASKLEATFRLRAFARKSGTELVEVQPGTVTGHSKNGELDASQPLYTLMTNLANGRLSMVPGSPSHWLPLVAVDHLAGLIAKAATADSVPSRLLALDPETPNLQGTLAIAANALNRRAPTRHIPIPALALLLRIPGLPKVLNTMPETLHFIQTTRFDTTITDRFLAEQQMPRPPIEDVIAESARYVRTRSLP</sequence>
<dbReference type="InterPro" id="IPR013120">
    <property type="entry name" value="FAR_NAD-bd"/>
</dbReference>